<dbReference type="InterPro" id="IPR016161">
    <property type="entry name" value="Ald_DH/histidinol_DH"/>
</dbReference>
<evidence type="ECO:0000313" key="5">
    <source>
        <dbReference type="EMBL" id="CAB4814215.1"/>
    </source>
</evidence>
<organism evidence="3">
    <name type="scientific">freshwater metagenome</name>
    <dbReference type="NCBI Taxonomy" id="449393"/>
    <lineage>
        <taxon>unclassified sequences</taxon>
        <taxon>metagenomes</taxon>
        <taxon>ecological metagenomes</taxon>
    </lineage>
</organism>
<feature type="domain" description="Aldehyde dehydrogenase" evidence="1">
    <location>
        <begin position="20"/>
        <end position="408"/>
    </location>
</feature>
<reference evidence="3" key="1">
    <citation type="submission" date="2020-05" db="EMBL/GenBank/DDBJ databases">
        <authorList>
            <person name="Chiriac C."/>
            <person name="Salcher M."/>
            <person name="Ghai R."/>
            <person name="Kavagutti S V."/>
        </authorList>
    </citation>
    <scope>NUCLEOTIDE SEQUENCE</scope>
</reference>
<evidence type="ECO:0000313" key="8">
    <source>
        <dbReference type="EMBL" id="CAB5052227.1"/>
    </source>
</evidence>
<dbReference type="EMBL" id="CAFBPK010000021">
    <property type="protein sequence ID" value="CAB5025532.1"/>
    <property type="molecule type" value="Genomic_DNA"/>
</dbReference>
<dbReference type="InterPro" id="IPR016163">
    <property type="entry name" value="Ald_DH_C"/>
</dbReference>
<dbReference type="GO" id="GO:0016620">
    <property type="term" value="F:oxidoreductase activity, acting on the aldehyde or oxo group of donors, NAD or NADP as acceptor"/>
    <property type="evidence" value="ECO:0007669"/>
    <property type="project" value="InterPro"/>
</dbReference>
<gene>
    <name evidence="4" type="ORF">UFOPK2824_00765</name>
    <name evidence="5" type="ORF">UFOPK3037_01539</name>
    <name evidence="6" type="ORF">UFOPK3278_00538</name>
    <name evidence="3" type="ORF">UFOPK3406_01454</name>
    <name evidence="2" type="ORF">UFOPK3925_00739</name>
    <name evidence="7" type="ORF">UFOPK4097_01200</name>
    <name evidence="8" type="ORF">UFOPK4301_01050</name>
</gene>
<dbReference type="EMBL" id="CAFBQG010000141">
    <property type="protein sequence ID" value="CAB5052227.1"/>
    <property type="molecule type" value="Genomic_DNA"/>
</dbReference>
<protein>
    <submittedName>
        <fullName evidence="3">Unannotated protein</fullName>
    </submittedName>
</protein>
<evidence type="ECO:0000313" key="3">
    <source>
        <dbReference type="EMBL" id="CAB4345107.1"/>
    </source>
</evidence>
<dbReference type="EMBL" id="CAEZZD010000112">
    <property type="protein sequence ID" value="CAB4752331.1"/>
    <property type="molecule type" value="Genomic_DNA"/>
</dbReference>
<name>A0A6J5ZW96_9ZZZZ</name>
<dbReference type="EMBL" id="CAFBIX010000014">
    <property type="protein sequence ID" value="CAB4847211.1"/>
    <property type="molecule type" value="Genomic_DNA"/>
</dbReference>
<dbReference type="EMBL" id="CAFAAO010000029">
    <property type="protein sequence ID" value="CAB4814215.1"/>
    <property type="molecule type" value="Genomic_DNA"/>
</dbReference>
<evidence type="ECO:0000313" key="6">
    <source>
        <dbReference type="EMBL" id="CAB4847211.1"/>
    </source>
</evidence>
<dbReference type="EMBL" id="CAESAD010000003">
    <property type="protein sequence ID" value="CAB4338000.1"/>
    <property type="molecule type" value="Genomic_DNA"/>
</dbReference>
<dbReference type="PANTHER" id="PTHR11699">
    <property type="entry name" value="ALDEHYDE DEHYDROGENASE-RELATED"/>
    <property type="match status" value="1"/>
</dbReference>
<dbReference type="Pfam" id="PF00171">
    <property type="entry name" value="Aldedh"/>
    <property type="match status" value="1"/>
</dbReference>
<evidence type="ECO:0000313" key="2">
    <source>
        <dbReference type="EMBL" id="CAB4338000.1"/>
    </source>
</evidence>
<dbReference type="Gene3D" id="3.40.309.10">
    <property type="entry name" value="Aldehyde Dehydrogenase, Chain A, domain 2"/>
    <property type="match status" value="1"/>
</dbReference>
<dbReference type="CDD" id="cd07122">
    <property type="entry name" value="ALDH_F20_ACDH"/>
    <property type="match status" value="1"/>
</dbReference>
<evidence type="ECO:0000259" key="1">
    <source>
        <dbReference type="Pfam" id="PF00171"/>
    </source>
</evidence>
<dbReference type="InterPro" id="IPR015590">
    <property type="entry name" value="Aldehyde_DH_dom"/>
</dbReference>
<dbReference type="EMBL" id="CAESAI010000067">
    <property type="protein sequence ID" value="CAB4345107.1"/>
    <property type="molecule type" value="Genomic_DNA"/>
</dbReference>
<sequence length="523" mass="55515">MSEMTYEPLMVEPAGVPRGRAMVERADWAARAYAKYDVATVNRIVDAAASALAARAQEFARDAVAETGFGVAEHKLLKNVACSTGIVDAYRGQDFVSPEIDEVNKIVAIPRPAGVVLALTPSTNPVATVSFKIILALMTRNAIIISPHPMAKKVCVAAAKAMAEAAVAAGAPDGIIQIVEDPSIPLINALMTDERTDVIVATGGSPVVRSAYRSGNPAIGVGPGNVPVLVDSTADIQKTAARIIESKAFDNSILCTNESVVIAEEAIADKLLLAFAREGAYVLKDEERDAIRSTVFPEGHFNIKMVGKDAVWIAEQAGIKVPAKTRALVAPFELVVPEEPFAHEKLCPVLGFVRVPTAERGIDIARAILRITGAGHSAAIHSANPELIMKFSAAVPVLRVSVNVGNSLGASGIQTNLPPTMTIGTGFAGRSSVGENLQPKHLLNYTRLAYNSDVREVMPTFAGLNPWTAPSGPVPAYPTASNDRNNAQVPAPIHREPISQDVAELRDEIRKLIVEELHALIKN</sequence>
<dbReference type="SUPFAM" id="SSF53720">
    <property type="entry name" value="ALDH-like"/>
    <property type="match status" value="1"/>
</dbReference>
<evidence type="ECO:0000313" key="7">
    <source>
        <dbReference type="EMBL" id="CAB5025532.1"/>
    </source>
</evidence>
<dbReference type="AlphaFoldDB" id="A0A6J5ZW96"/>
<accession>A0A6J5ZW96</accession>
<dbReference type="Gene3D" id="3.40.605.10">
    <property type="entry name" value="Aldehyde Dehydrogenase, Chain A, domain 1"/>
    <property type="match status" value="1"/>
</dbReference>
<proteinExistence type="predicted"/>
<evidence type="ECO:0000313" key="4">
    <source>
        <dbReference type="EMBL" id="CAB4752331.1"/>
    </source>
</evidence>
<dbReference type="InterPro" id="IPR016162">
    <property type="entry name" value="Ald_DH_N"/>
</dbReference>